<dbReference type="EMBL" id="JAAAIN010001143">
    <property type="protein sequence ID" value="KAG0306416.1"/>
    <property type="molecule type" value="Genomic_DNA"/>
</dbReference>
<feature type="region of interest" description="Disordered" evidence="1">
    <location>
        <begin position="1"/>
        <end position="59"/>
    </location>
</feature>
<comment type="caution">
    <text evidence="2">The sequence shown here is derived from an EMBL/GenBank/DDBJ whole genome shotgun (WGS) entry which is preliminary data.</text>
</comment>
<evidence type="ECO:0000313" key="3">
    <source>
        <dbReference type="Proteomes" id="UP000823405"/>
    </source>
</evidence>
<proteinExistence type="predicted"/>
<feature type="compositionally biased region" description="Low complexity" evidence="1">
    <location>
        <begin position="24"/>
        <end position="42"/>
    </location>
</feature>
<evidence type="ECO:0000313" key="2">
    <source>
        <dbReference type="EMBL" id="KAG0306416.1"/>
    </source>
</evidence>
<dbReference type="AlphaFoldDB" id="A0A9P6R2G5"/>
<gene>
    <name evidence="2" type="ORF">BGZ97_000755</name>
</gene>
<reference evidence="2" key="1">
    <citation type="journal article" date="2020" name="Fungal Divers.">
        <title>Resolving the Mortierellaceae phylogeny through synthesis of multi-gene phylogenetics and phylogenomics.</title>
        <authorList>
            <person name="Vandepol N."/>
            <person name="Liber J."/>
            <person name="Desiro A."/>
            <person name="Na H."/>
            <person name="Kennedy M."/>
            <person name="Barry K."/>
            <person name="Grigoriev I.V."/>
            <person name="Miller A.N."/>
            <person name="O'Donnell K."/>
            <person name="Stajich J.E."/>
            <person name="Bonito G."/>
        </authorList>
    </citation>
    <scope>NUCLEOTIDE SEQUENCE</scope>
    <source>
        <strain evidence="2">NVP60</strain>
    </source>
</reference>
<evidence type="ECO:0000256" key="1">
    <source>
        <dbReference type="SAM" id="MobiDB-lite"/>
    </source>
</evidence>
<organism evidence="2 3">
    <name type="scientific">Linnemannia gamsii</name>
    <dbReference type="NCBI Taxonomy" id="64522"/>
    <lineage>
        <taxon>Eukaryota</taxon>
        <taxon>Fungi</taxon>
        <taxon>Fungi incertae sedis</taxon>
        <taxon>Mucoromycota</taxon>
        <taxon>Mortierellomycotina</taxon>
        <taxon>Mortierellomycetes</taxon>
        <taxon>Mortierellales</taxon>
        <taxon>Mortierellaceae</taxon>
        <taxon>Linnemannia</taxon>
    </lineage>
</organism>
<protein>
    <submittedName>
        <fullName evidence="2">Uncharacterized protein</fullName>
    </submittedName>
</protein>
<name>A0A9P6R2G5_9FUNG</name>
<feature type="non-terminal residue" evidence="2">
    <location>
        <position position="59"/>
    </location>
</feature>
<sequence length="59" mass="6002">MVDPGRVSTRSIPEPEQPRNEPIATAASTNSTAAGNTGANTADAPSPRRSNNVAPATND</sequence>
<accession>A0A9P6R2G5</accession>
<keyword evidence="3" id="KW-1185">Reference proteome</keyword>
<dbReference type="Proteomes" id="UP000823405">
    <property type="component" value="Unassembled WGS sequence"/>
</dbReference>
<feature type="compositionally biased region" description="Polar residues" evidence="1">
    <location>
        <begin position="48"/>
        <end position="59"/>
    </location>
</feature>